<feature type="transmembrane region" description="Helical" evidence="12">
    <location>
        <begin position="47"/>
        <end position="67"/>
    </location>
</feature>
<keyword evidence="7" id="KW-0067">ATP-binding</keyword>
<keyword evidence="3 11" id="KW-0597">Phosphoprotein</keyword>
<dbReference type="SMART" id="SM00086">
    <property type="entry name" value="PAC"/>
    <property type="match status" value="3"/>
</dbReference>
<accession>A0A367GU95</accession>
<evidence type="ECO:0000256" key="8">
    <source>
        <dbReference type="ARBA" id="ARBA00023012"/>
    </source>
</evidence>
<dbReference type="InterPro" id="IPR003594">
    <property type="entry name" value="HATPase_dom"/>
</dbReference>
<dbReference type="SMART" id="SM00448">
    <property type="entry name" value="REC"/>
    <property type="match status" value="1"/>
</dbReference>
<feature type="transmembrane region" description="Helical" evidence="12">
    <location>
        <begin position="16"/>
        <end position="35"/>
    </location>
</feature>
<dbReference type="GO" id="GO:0005524">
    <property type="term" value="F:ATP binding"/>
    <property type="evidence" value="ECO:0007669"/>
    <property type="project" value="UniProtKB-KW"/>
</dbReference>
<evidence type="ECO:0000256" key="1">
    <source>
        <dbReference type="ARBA" id="ARBA00000085"/>
    </source>
</evidence>
<feature type="domain" description="PAC" evidence="16">
    <location>
        <begin position="649"/>
        <end position="705"/>
    </location>
</feature>
<dbReference type="CDD" id="cd00082">
    <property type="entry name" value="HisKA"/>
    <property type="match status" value="1"/>
</dbReference>
<evidence type="ECO:0000259" key="14">
    <source>
        <dbReference type="PROSITE" id="PS50110"/>
    </source>
</evidence>
<dbReference type="GO" id="GO:0006355">
    <property type="term" value="P:regulation of DNA-templated transcription"/>
    <property type="evidence" value="ECO:0007669"/>
    <property type="project" value="InterPro"/>
</dbReference>
<protein>
    <recommendedName>
        <fullName evidence="10">Sensory/regulatory protein RpfC</fullName>
        <ecNumber evidence="2">2.7.13.3</ecNumber>
    </recommendedName>
</protein>
<dbReference type="PROSITE" id="PS50109">
    <property type="entry name" value="HIS_KIN"/>
    <property type="match status" value="1"/>
</dbReference>
<dbReference type="Gene3D" id="1.10.287.130">
    <property type="match status" value="1"/>
</dbReference>
<dbReference type="PRINTS" id="PR00344">
    <property type="entry name" value="BCTRLSENSOR"/>
</dbReference>
<dbReference type="Gene3D" id="2.10.70.100">
    <property type="match status" value="2"/>
</dbReference>
<feature type="transmembrane region" description="Helical" evidence="12">
    <location>
        <begin position="122"/>
        <end position="140"/>
    </location>
</feature>
<feature type="domain" description="Histidine kinase" evidence="13">
    <location>
        <begin position="723"/>
        <end position="942"/>
    </location>
</feature>
<dbReference type="SMART" id="SM00091">
    <property type="entry name" value="PAS"/>
    <property type="match status" value="2"/>
</dbReference>
<dbReference type="AlphaFoldDB" id="A0A367GU95"/>
<feature type="domain" description="PAC" evidence="16">
    <location>
        <begin position="529"/>
        <end position="581"/>
    </location>
</feature>
<dbReference type="CDD" id="cd16922">
    <property type="entry name" value="HATPase_EvgS-ArcB-TorS-like"/>
    <property type="match status" value="1"/>
</dbReference>
<dbReference type="InterPro" id="IPR013656">
    <property type="entry name" value="PAS_4"/>
</dbReference>
<dbReference type="SMART" id="SM00388">
    <property type="entry name" value="HisKA"/>
    <property type="match status" value="1"/>
</dbReference>
<dbReference type="InterPro" id="IPR004358">
    <property type="entry name" value="Sig_transdc_His_kin-like_C"/>
</dbReference>
<dbReference type="InterPro" id="IPR000700">
    <property type="entry name" value="PAS-assoc_C"/>
</dbReference>
<dbReference type="SUPFAM" id="SSF55785">
    <property type="entry name" value="PYP-like sensor domain (PAS domain)"/>
    <property type="match status" value="4"/>
</dbReference>
<dbReference type="FunFam" id="3.30.565.10:FF:000010">
    <property type="entry name" value="Sensor histidine kinase RcsC"/>
    <property type="match status" value="1"/>
</dbReference>
<comment type="caution">
    <text evidence="17">The sequence shown here is derived from an EMBL/GenBank/DDBJ whole genome shotgun (WGS) entry which is preliminary data.</text>
</comment>
<keyword evidence="4" id="KW-0808">Transferase</keyword>
<dbReference type="InterPro" id="IPR001789">
    <property type="entry name" value="Sig_transdc_resp-reg_receiver"/>
</dbReference>
<evidence type="ECO:0000259" key="15">
    <source>
        <dbReference type="PROSITE" id="PS50112"/>
    </source>
</evidence>
<evidence type="ECO:0000256" key="5">
    <source>
        <dbReference type="ARBA" id="ARBA00022741"/>
    </source>
</evidence>
<dbReference type="InterPro" id="IPR013767">
    <property type="entry name" value="PAS_fold"/>
</dbReference>
<keyword evidence="12" id="KW-0472">Membrane</keyword>
<dbReference type="PANTHER" id="PTHR45339">
    <property type="entry name" value="HYBRID SIGNAL TRANSDUCTION HISTIDINE KINASE J"/>
    <property type="match status" value="1"/>
</dbReference>
<keyword evidence="12" id="KW-1133">Transmembrane helix</keyword>
<dbReference type="InterPro" id="IPR036890">
    <property type="entry name" value="HATPase_C_sf"/>
</dbReference>
<dbReference type="Proteomes" id="UP000253209">
    <property type="component" value="Unassembled WGS sequence"/>
</dbReference>
<dbReference type="PROSITE" id="PS50112">
    <property type="entry name" value="PAS"/>
    <property type="match status" value="1"/>
</dbReference>
<dbReference type="Pfam" id="PF13426">
    <property type="entry name" value="PAS_9"/>
    <property type="match status" value="2"/>
</dbReference>
<feature type="modified residue" description="4-aspartylphosphate" evidence="11">
    <location>
        <position position="1013"/>
    </location>
</feature>
<dbReference type="PROSITE" id="PS50113">
    <property type="entry name" value="PAC"/>
    <property type="match status" value="4"/>
</dbReference>
<keyword evidence="8" id="KW-0902">Two-component regulatory system</keyword>
<gene>
    <name evidence="17" type="ORF">DJ568_00485</name>
</gene>
<dbReference type="CDD" id="cd00130">
    <property type="entry name" value="PAS"/>
    <property type="match status" value="2"/>
</dbReference>
<evidence type="ECO:0000256" key="6">
    <source>
        <dbReference type="ARBA" id="ARBA00022777"/>
    </source>
</evidence>
<dbReference type="InterPro" id="IPR035965">
    <property type="entry name" value="PAS-like_dom_sf"/>
</dbReference>
<comment type="subunit">
    <text evidence="9">At low DSF concentrations, interacts with RpfF.</text>
</comment>
<proteinExistence type="predicted"/>
<dbReference type="Pfam" id="PF00512">
    <property type="entry name" value="HisKA"/>
    <property type="match status" value="1"/>
</dbReference>
<dbReference type="OrthoDB" id="9811889at2"/>
<dbReference type="InterPro" id="IPR036097">
    <property type="entry name" value="HisK_dim/P_sf"/>
</dbReference>
<dbReference type="Pfam" id="PF08448">
    <property type="entry name" value="PAS_4"/>
    <property type="match status" value="1"/>
</dbReference>
<dbReference type="PANTHER" id="PTHR45339:SF1">
    <property type="entry name" value="HYBRID SIGNAL TRANSDUCTION HISTIDINE KINASE J"/>
    <property type="match status" value="1"/>
</dbReference>
<dbReference type="NCBIfam" id="TIGR00229">
    <property type="entry name" value="sensory_box"/>
    <property type="match status" value="2"/>
</dbReference>
<feature type="transmembrane region" description="Helical" evidence="12">
    <location>
        <begin position="146"/>
        <end position="167"/>
    </location>
</feature>
<reference evidence="17 18" key="1">
    <citation type="submission" date="2018-05" db="EMBL/GenBank/DDBJ databases">
        <title>Mucilaginibacter hurinus sp. nov., isolated from briquette warehouse soil.</title>
        <authorList>
            <person name="Choi L."/>
        </authorList>
    </citation>
    <scope>NUCLEOTIDE SEQUENCE [LARGE SCALE GENOMIC DNA]</scope>
    <source>
        <strain evidence="17 18">ZR32</strain>
    </source>
</reference>
<evidence type="ECO:0000259" key="16">
    <source>
        <dbReference type="PROSITE" id="PS50113"/>
    </source>
</evidence>
<dbReference type="GO" id="GO:0000155">
    <property type="term" value="F:phosphorelay sensor kinase activity"/>
    <property type="evidence" value="ECO:0007669"/>
    <property type="project" value="InterPro"/>
</dbReference>
<dbReference type="InterPro" id="IPR001610">
    <property type="entry name" value="PAC"/>
</dbReference>
<dbReference type="InterPro" id="IPR005467">
    <property type="entry name" value="His_kinase_dom"/>
</dbReference>
<dbReference type="InterPro" id="IPR011006">
    <property type="entry name" value="CheY-like_superfamily"/>
</dbReference>
<dbReference type="SUPFAM" id="SSF47384">
    <property type="entry name" value="Homodimeric domain of signal transducing histidine kinase"/>
    <property type="match status" value="1"/>
</dbReference>
<feature type="transmembrane region" description="Helical" evidence="12">
    <location>
        <begin position="74"/>
        <end position="92"/>
    </location>
</feature>
<keyword evidence="6" id="KW-0418">Kinase</keyword>
<keyword evidence="5" id="KW-0547">Nucleotide-binding</keyword>
<dbReference type="PROSITE" id="PS50110">
    <property type="entry name" value="RESPONSE_REGULATORY"/>
    <property type="match status" value="1"/>
</dbReference>
<evidence type="ECO:0000256" key="3">
    <source>
        <dbReference type="ARBA" id="ARBA00022553"/>
    </source>
</evidence>
<sequence>MSFNSRLVLLIHTDHSIYRLLLIAMVIASPALYFLCHNQTFTSFDSFALRIISSLLCLVTLALSFLPNRVFYKAALYITIASFIVVNNHILLRENAFAPIYTFSSLIIFMGMVFFCKRRYEFAGLTILNTAAVLLAYFAAKRPDIGLASLGILLATFTTIAYISFIVRKVYRLKFKKAVANLTQLNHSLMHNQQKLQESRNQLHAVINSINDIVFEVDENRTCINVWYNEQNPLHFNPKELVNKRLQDVIGKEKAEPFIVAFDYVAMHKKPTSFEFHSVFGADKWFMARMTPLFDKEGRYTKKVCIAISDISGQRKYEQALKQNEDLLHEAHSIARIGNWWYDGDTREYYWSSTLYSLLEIDNVPDGTDKFNYYLNLVHPDDLENTKNYFSSKNTSAAPTFEHKLITPRGNLKYIKVIRGEVVHHNSGRFKRISGIMQDITEIRLSEKSAKVSQAELIEAQTIARIGNWKWDVVQRTLSWSDELNNIYETSHVKNHANNFVKVFLKFVHPADKHILKKLIKSPASVTNTSYEYRIITPKGHIKHLSIIVGKLLTRDGSIRKIIGTIQDITERKKAELEVKRSESKYKLVLESVKLAAVTVSGDGVIMFCNRYLADLLGYEQQEIIGLHWIDNFIPENFKELLRNSVSNRSVRTHFTNPVICRNGEQRVIRWQNTLSFDEFGNIREITAIGEDVTDQQKATQELISAKEHAEKSSRFKSEFLSTMSHEIRTPMNAVIGTTNLLLSENPKPEQLEYLNTLKFSGENLLAIINDILDYNKIEAGKLELNKSPVDINQLAQKIKRSFELRARQKNIELKLSTDNNLPQFVLGDQVRISQILNNLIGNAVKFTDRGSVGINIDKTGEGFKQASIKFTITDTGIGISPEKLNVIFDPFVQEAQLHNYGGTGLGLAITKRLVELHESRIGVFSEPGIGTRFTFTINFEIAEQPDKATMIPAETLKDLSGLRILVVDDNKMNLFIATKYLRKWNAKVDEALNGQVALDMVESNNYHLIIMDLQMPVMDGFEATSVIRQTNTTIPIIALTADAMPDTHAKAFAAGMNDYLTKPFLPETLFEKVSKHTVKPSDVGVVQR</sequence>
<evidence type="ECO:0000256" key="2">
    <source>
        <dbReference type="ARBA" id="ARBA00012438"/>
    </source>
</evidence>
<dbReference type="Pfam" id="PF00989">
    <property type="entry name" value="PAS"/>
    <property type="match status" value="1"/>
</dbReference>
<feature type="domain" description="PAC" evidence="16">
    <location>
        <begin position="399"/>
        <end position="452"/>
    </location>
</feature>
<evidence type="ECO:0000256" key="10">
    <source>
        <dbReference type="ARBA" id="ARBA00068150"/>
    </source>
</evidence>
<dbReference type="Gene3D" id="3.30.565.10">
    <property type="entry name" value="Histidine kinase-like ATPase, C-terminal domain"/>
    <property type="match status" value="1"/>
</dbReference>
<evidence type="ECO:0000256" key="7">
    <source>
        <dbReference type="ARBA" id="ARBA00022840"/>
    </source>
</evidence>
<keyword evidence="18" id="KW-1185">Reference proteome</keyword>
<dbReference type="Pfam" id="PF00072">
    <property type="entry name" value="Response_reg"/>
    <property type="match status" value="1"/>
</dbReference>
<organism evidence="17 18">
    <name type="scientific">Mucilaginibacter hurinus</name>
    <dbReference type="NCBI Taxonomy" id="2201324"/>
    <lineage>
        <taxon>Bacteria</taxon>
        <taxon>Pseudomonadati</taxon>
        <taxon>Bacteroidota</taxon>
        <taxon>Sphingobacteriia</taxon>
        <taxon>Sphingobacteriales</taxon>
        <taxon>Sphingobacteriaceae</taxon>
        <taxon>Mucilaginibacter</taxon>
    </lineage>
</organism>
<evidence type="ECO:0000256" key="12">
    <source>
        <dbReference type="SAM" id="Phobius"/>
    </source>
</evidence>
<dbReference type="InterPro" id="IPR003661">
    <property type="entry name" value="HisK_dim/P_dom"/>
</dbReference>
<feature type="transmembrane region" description="Helical" evidence="12">
    <location>
        <begin position="98"/>
        <end position="115"/>
    </location>
</feature>
<dbReference type="Pfam" id="PF02518">
    <property type="entry name" value="HATPase_c"/>
    <property type="match status" value="1"/>
</dbReference>
<dbReference type="CDD" id="cd17546">
    <property type="entry name" value="REC_hyHK_CKI1_RcsC-like"/>
    <property type="match status" value="1"/>
</dbReference>
<feature type="domain" description="PAS" evidence="15">
    <location>
        <begin position="582"/>
        <end position="654"/>
    </location>
</feature>
<evidence type="ECO:0000256" key="4">
    <source>
        <dbReference type="ARBA" id="ARBA00022679"/>
    </source>
</evidence>
<evidence type="ECO:0000259" key="13">
    <source>
        <dbReference type="PROSITE" id="PS50109"/>
    </source>
</evidence>
<feature type="domain" description="PAC" evidence="16">
    <location>
        <begin position="270"/>
        <end position="323"/>
    </location>
</feature>
<dbReference type="SUPFAM" id="SSF52172">
    <property type="entry name" value="CheY-like"/>
    <property type="match status" value="1"/>
</dbReference>
<dbReference type="FunFam" id="1.10.287.130:FF:000002">
    <property type="entry name" value="Two-component osmosensing histidine kinase"/>
    <property type="match status" value="1"/>
</dbReference>
<dbReference type="SUPFAM" id="SSF55874">
    <property type="entry name" value="ATPase domain of HSP90 chaperone/DNA topoisomerase II/histidine kinase"/>
    <property type="match status" value="1"/>
</dbReference>
<feature type="domain" description="Response regulatory" evidence="14">
    <location>
        <begin position="964"/>
        <end position="1078"/>
    </location>
</feature>
<evidence type="ECO:0000313" key="18">
    <source>
        <dbReference type="Proteomes" id="UP000253209"/>
    </source>
</evidence>
<dbReference type="EC" id="2.7.13.3" evidence="2"/>
<evidence type="ECO:0000256" key="9">
    <source>
        <dbReference type="ARBA" id="ARBA00064003"/>
    </source>
</evidence>
<dbReference type="Gene3D" id="3.30.450.20">
    <property type="entry name" value="PAS domain"/>
    <property type="match status" value="4"/>
</dbReference>
<dbReference type="InterPro" id="IPR000014">
    <property type="entry name" value="PAS"/>
</dbReference>
<keyword evidence="12" id="KW-0812">Transmembrane</keyword>
<evidence type="ECO:0000256" key="11">
    <source>
        <dbReference type="PROSITE-ProRule" id="PRU00169"/>
    </source>
</evidence>
<dbReference type="EMBL" id="QGDC01000001">
    <property type="protein sequence ID" value="RCH56371.1"/>
    <property type="molecule type" value="Genomic_DNA"/>
</dbReference>
<comment type="catalytic activity">
    <reaction evidence="1">
        <text>ATP + protein L-histidine = ADP + protein N-phospho-L-histidine.</text>
        <dbReference type="EC" id="2.7.13.3"/>
    </reaction>
</comment>
<dbReference type="SMART" id="SM00387">
    <property type="entry name" value="HATPase_c"/>
    <property type="match status" value="1"/>
</dbReference>
<dbReference type="Gene3D" id="3.40.50.2300">
    <property type="match status" value="1"/>
</dbReference>
<name>A0A367GU95_9SPHI</name>
<dbReference type="RefSeq" id="WP_114003269.1">
    <property type="nucleotide sequence ID" value="NZ_QGDC01000001.1"/>
</dbReference>
<evidence type="ECO:0000313" key="17">
    <source>
        <dbReference type="EMBL" id="RCH56371.1"/>
    </source>
</evidence>